<feature type="non-terminal residue" evidence="1">
    <location>
        <position position="25"/>
    </location>
</feature>
<dbReference type="EMBL" id="LAZR01036415">
    <property type="protein sequence ID" value="KKL24899.1"/>
    <property type="molecule type" value="Genomic_DNA"/>
</dbReference>
<comment type="caution">
    <text evidence="1">The sequence shown here is derived from an EMBL/GenBank/DDBJ whole genome shotgun (WGS) entry which is preliminary data.</text>
</comment>
<proteinExistence type="predicted"/>
<gene>
    <name evidence="1" type="ORF">LCGC14_2410750</name>
</gene>
<sequence length="25" mass="2603">MKEVKLARFAYTPSGAFSTISVGAA</sequence>
<dbReference type="AlphaFoldDB" id="A0A0F9BSH2"/>
<accession>A0A0F9BSH2</accession>
<organism evidence="1">
    <name type="scientific">marine sediment metagenome</name>
    <dbReference type="NCBI Taxonomy" id="412755"/>
    <lineage>
        <taxon>unclassified sequences</taxon>
        <taxon>metagenomes</taxon>
        <taxon>ecological metagenomes</taxon>
    </lineage>
</organism>
<protein>
    <submittedName>
        <fullName evidence="1">Uncharacterized protein</fullName>
    </submittedName>
</protein>
<evidence type="ECO:0000313" key="1">
    <source>
        <dbReference type="EMBL" id="KKL24899.1"/>
    </source>
</evidence>
<reference evidence="1" key="1">
    <citation type="journal article" date="2015" name="Nature">
        <title>Complex archaea that bridge the gap between prokaryotes and eukaryotes.</title>
        <authorList>
            <person name="Spang A."/>
            <person name="Saw J.H."/>
            <person name="Jorgensen S.L."/>
            <person name="Zaremba-Niedzwiedzka K."/>
            <person name="Martijn J."/>
            <person name="Lind A.E."/>
            <person name="van Eijk R."/>
            <person name="Schleper C."/>
            <person name="Guy L."/>
            <person name="Ettema T.J."/>
        </authorList>
    </citation>
    <scope>NUCLEOTIDE SEQUENCE</scope>
</reference>
<name>A0A0F9BSH2_9ZZZZ</name>